<accession>A0A1F4RFZ2</accession>
<dbReference type="InterPro" id="IPR051052">
    <property type="entry name" value="Diverse_substrate_MTase"/>
</dbReference>
<evidence type="ECO:0000256" key="2">
    <source>
        <dbReference type="ARBA" id="ARBA00022603"/>
    </source>
</evidence>
<organism evidence="5 6">
    <name type="scientific">candidate division WOR-1 bacterium RIFCSPLOWO2_02_FULL_46_20</name>
    <dbReference type="NCBI Taxonomy" id="1802567"/>
    <lineage>
        <taxon>Bacteria</taxon>
        <taxon>Bacillati</taxon>
        <taxon>Saganbacteria</taxon>
    </lineage>
</organism>
<keyword evidence="3" id="KW-0808">Transferase</keyword>
<evidence type="ECO:0000256" key="1">
    <source>
        <dbReference type="ARBA" id="ARBA00008361"/>
    </source>
</evidence>
<reference evidence="5 6" key="1">
    <citation type="journal article" date="2016" name="Nat. Commun.">
        <title>Thousands of microbial genomes shed light on interconnected biogeochemical processes in an aquifer system.</title>
        <authorList>
            <person name="Anantharaman K."/>
            <person name="Brown C.T."/>
            <person name="Hug L.A."/>
            <person name="Sharon I."/>
            <person name="Castelle C.J."/>
            <person name="Probst A.J."/>
            <person name="Thomas B.C."/>
            <person name="Singh A."/>
            <person name="Wilkins M.J."/>
            <person name="Karaoz U."/>
            <person name="Brodie E.L."/>
            <person name="Williams K.H."/>
            <person name="Hubbard S.S."/>
            <person name="Banfield J.F."/>
        </authorList>
    </citation>
    <scope>NUCLEOTIDE SEQUENCE [LARGE SCALE GENOMIC DNA]</scope>
</reference>
<dbReference type="SUPFAM" id="SSF53335">
    <property type="entry name" value="S-adenosyl-L-methionine-dependent methyltransferases"/>
    <property type="match status" value="1"/>
</dbReference>
<comment type="similarity">
    <text evidence="1">Belongs to the methyltransferase superfamily.</text>
</comment>
<dbReference type="GO" id="GO:0032259">
    <property type="term" value="P:methylation"/>
    <property type="evidence" value="ECO:0007669"/>
    <property type="project" value="UniProtKB-KW"/>
</dbReference>
<dbReference type="InterPro" id="IPR013216">
    <property type="entry name" value="Methyltransf_11"/>
</dbReference>
<evidence type="ECO:0000313" key="5">
    <source>
        <dbReference type="EMBL" id="OGC07105.1"/>
    </source>
</evidence>
<proteinExistence type="inferred from homology"/>
<name>A0A1F4RFZ2_UNCSA</name>
<protein>
    <recommendedName>
        <fullName evidence="4">Methyltransferase type 11 domain-containing protein</fullName>
    </recommendedName>
</protein>
<sequence length="242" mass="27096">MKNIKESIRLNFSRSALTYDQEPDLHNQIIEQLLRRISGDYQRILDVGCGTGELLSRLAVKYPQAKLIGLDLAPGMVEQANKKVSQENIRFIVGDGEQLPFKNNEFDLVVSSSSLHWMDFTKVLAEAARVLKKGGTFCFATFGPATLNELRQDGWSVNSFPDKQDLERALAGLFVGQGISGELITKYYDEIKELFCFLKIIGAQNPLSSNNHNLGQRKRTLAGNNVRATFEVYSGAYQRKGD</sequence>
<evidence type="ECO:0000256" key="3">
    <source>
        <dbReference type="ARBA" id="ARBA00022679"/>
    </source>
</evidence>
<dbReference type="Proteomes" id="UP000176938">
    <property type="component" value="Unassembled WGS sequence"/>
</dbReference>
<keyword evidence="2" id="KW-0489">Methyltransferase</keyword>
<dbReference type="Gene3D" id="3.40.50.150">
    <property type="entry name" value="Vaccinia Virus protein VP39"/>
    <property type="match status" value="1"/>
</dbReference>
<dbReference type="Pfam" id="PF08241">
    <property type="entry name" value="Methyltransf_11"/>
    <property type="match status" value="1"/>
</dbReference>
<dbReference type="PANTHER" id="PTHR44942">
    <property type="entry name" value="METHYLTRANSF_11 DOMAIN-CONTAINING PROTEIN"/>
    <property type="match status" value="1"/>
</dbReference>
<gene>
    <name evidence="5" type="ORF">A3H38_03565</name>
</gene>
<comment type="caution">
    <text evidence="5">The sequence shown here is derived from an EMBL/GenBank/DDBJ whole genome shotgun (WGS) entry which is preliminary data.</text>
</comment>
<dbReference type="GO" id="GO:0008757">
    <property type="term" value="F:S-adenosylmethionine-dependent methyltransferase activity"/>
    <property type="evidence" value="ECO:0007669"/>
    <property type="project" value="InterPro"/>
</dbReference>
<evidence type="ECO:0000259" key="4">
    <source>
        <dbReference type="Pfam" id="PF08241"/>
    </source>
</evidence>
<evidence type="ECO:0000313" key="6">
    <source>
        <dbReference type="Proteomes" id="UP000176938"/>
    </source>
</evidence>
<feature type="domain" description="Methyltransferase type 11" evidence="4">
    <location>
        <begin position="45"/>
        <end position="139"/>
    </location>
</feature>
<dbReference type="EMBL" id="METP01000009">
    <property type="protein sequence ID" value="OGC07105.1"/>
    <property type="molecule type" value="Genomic_DNA"/>
</dbReference>
<dbReference type="AlphaFoldDB" id="A0A1F4RFZ2"/>
<dbReference type="PANTHER" id="PTHR44942:SF4">
    <property type="entry name" value="METHYLTRANSFERASE TYPE 11 DOMAIN-CONTAINING PROTEIN"/>
    <property type="match status" value="1"/>
</dbReference>
<dbReference type="CDD" id="cd02440">
    <property type="entry name" value="AdoMet_MTases"/>
    <property type="match status" value="1"/>
</dbReference>
<dbReference type="InterPro" id="IPR029063">
    <property type="entry name" value="SAM-dependent_MTases_sf"/>
</dbReference>